<evidence type="ECO:0000313" key="5">
    <source>
        <dbReference type="Proteomes" id="UP000028623"/>
    </source>
</evidence>
<dbReference type="OrthoDB" id="1352671at2"/>
<dbReference type="GO" id="GO:0005975">
    <property type="term" value="P:carbohydrate metabolic process"/>
    <property type="evidence" value="ECO:0007669"/>
    <property type="project" value="UniProtKB-ARBA"/>
</dbReference>
<evidence type="ECO:0000313" key="4">
    <source>
        <dbReference type="EMBL" id="KFC21857.1"/>
    </source>
</evidence>
<evidence type="ECO:0000256" key="2">
    <source>
        <dbReference type="SAM" id="SignalP"/>
    </source>
</evidence>
<protein>
    <recommendedName>
        <fullName evidence="3">Secretion system C-terminal sorting domain-containing protein</fullName>
    </recommendedName>
</protein>
<organism evidence="4 5">
    <name type="scientific">Epilithonimonas lactis</name>
    <dbReference type="NCBI Taxonomy" id="421072"/>
    <lineage>
        <taxon>Bacteria</taxon>
        <taxon>Pseudomonadati</taxon>
        <taxon>Bacteroidota</taxon>
        <taxon>Flavobacteriia</taxon>
        <taxon>Flavobacteriales</taxon>
        <taxon>Weeksellaceae</taxon>
        <taxon>Chryseobacterium group</taxon>
        <taxon>Epilithonimonas</taxon>
    </lineage>
</organism>
<proteinExistence type="predicted"/>
<dbReference type="EMBL" id="JPLY01000003">
    <property type="protein sequence ID" value="KFC21857.1"/>
    <property type="molecule type" value="Genomic_DNA"/>
</dbReference>
<reference evidence="4 5" key="1">
    <citation type="submission" date="2014-07" db="EMBL/GenBank/DDBJ databases">
        <title>Epilithonimonas lactis LMG 22401 Genome.</title>
        <authorList>
            <person name="Pipes S.E."/>
            <person name="Stropko S.J."/>
        </authorList>
    </citation>
    <scope>NUCLEOTIDE SEQUENCE [LARGE SCALE GENOMIC DNA]</scope>
    <source>
        <strain evidence="4 5">LMG 24401</strain>
    </source>
</reference>
<name>A0A085BHB2_9FLAO</name>
<dbReference type="GO" id="GO:0004553">
    <property type="term" value="F:hydrolase activity, hydrolyzing O-glycosyl compounds"/>
    <property type="evidence" value="ECO:0007669"/>
    <property type="project" value="UniProtKB-ARBA"/>
</dbReference>
<dbReference type="STRING" id="421072.SAMN04488097_2146"/>
<gene>
    <name evidence="4" type="ORF">IO89_07665</name>
</gene>
<feature type="signal peptide" evidence="2">
    <location>
        <begin position="1"/>
        <end position="20"/>
    </location>
</feature>
<dbReference type="InterPro" id="IPR013320">
    <property type="entry name" value="ConA-like_dom_sf"/>
</dbReference>
<evidence type="ECO:0000256" key="1">
    <source>
        <dbReference type="ARBA" id="ARBA00022729"/>
    </source>
</evidence>
<keyword evidence="1 2" id="KW-0732">Signal</keyword>
<comment type="caution">
    <text evidence="4">The sequence shown here is derived from an EMBL/GenBank/DDBJ whole genome shotgun (WGS) entry which is preliminary data.</text>
</comment>
<dbReference type="NCBIfam" id="TIGR04183">
    <property type="entry name" value="Por_Secre_tail"/>
    <property type="match status" value="1"/>
</dbReference>
<dbReference type="Proteomes" id="UP000028623">
    <property type="component" value="Unassembled WGS sequence"/>
</dbReference>
<evidence type="ECO:0000259" key="3">
    <source>
        <dbReference type="Pfam" id="PF18962"/>
    </source>
</evidence>
<dbReference type="AlphaFoldDB" id="A0A085BHB2"/>
<dbReference type="InterPro" id="IPR026444">
    <property type="entry name" value="Secre_tail"/>
</dbReference>
<accession>A0A085BHB2</accession>
<dbReference type="Gene3D" id="2.60.120.200">
    <property type="match status" value="1"/>
</dbReference>
<sequence length="298" mass="32633">MKRILFSLIATSAIFYSANAQTTKYSFETSEGFTLGDIVGQNDNVDTYWSSEVSITETAEVTSEFASDGSNSVKIINYDDTEMGGIFITNVPSYGKTSVSYDVYVPELNLSDNYFILYDSEGIAAAIDFTYQGTIDVYKPSLEDFSTVGTFTANQWYKVKLDIDYGTKQYKVFVDGSQVYSGAFEGTGTGIAELDFAIDNYGSDAYFDNIQIADATLATSEVTKKDIFRVYPNPTVDVVNFDVAGKINSVEFYDAAGKLVKAAKDGARSLDVSALSKGNYVVKVQTETGSHTQKLIKK</sequence>
<feature type="chain" id="PRO_5001786919" description="Secretion system C-terminal sorting domain-containing protein" evidence="2">
    <location>
        <begin position="21"/>
        <end position="298"/>
    </location>
</feature>
<dbReference type="Pfam" id="PF18962">
    <property type="entry name" value="Por_Secre_tail"/>
    <property type="match status" value="1"/>
</dbReference>
<keyword evidence="5" id="KW-1185">Reference proteome</keyword>
<dbReference type="SUPFAM" id="SSF49899">
    <property type="entry name" value="Concanavalin A-like lectins/glucanases"/>
    <property type="match status" value="1"/>
</dbReference>
<dbReference type="RefSeq" id="WP_034975072.1">
    <property type="nucleotide sequence ID" value="NZ_FOFI01000003.1"/>
</dbReference>
<dbReference type="eggNOG" id="ENOG502ZYCP">
    <property type="taxonomic scope" value="Bacteria"/>
</dbReference>
<feature type="domain" description="Secretion system C-terminal sorting" evidence="3">
    <location>
        <begin position="230"/>
        <end position="296"/>
    </location>
</feature>